<name>A0ABQ7V2S4_SOLTU</name>
<evidence type="ECO:0000256" key="1">
    <source>
        <dbReference type="SAM" id="Coils"/>
    </source>
</evidence>
<keyword evidence="3" id="KW-1185">Reference proteome</keyword>
<protein>
    <recommendedName>
        <fullName evidence="4">Zinc finger GRF-type domain-containing protein</fullName>
    </recommendedName>
</protein>
<evidence type="ECO:0000313" key="2">
    <source>
        <dbReference type="EMBL" id="KAH0758372.1"/>
    </source>
</evidence>
<gene>
    <name evidence="2" type="ORF">KY290_021865</name>
</gene>
<keyword evidence="1" id="KW-0175">Coiled coil</keyword>
<accession>A0ABQ7V2S4</accession>
<reference evidence="2 3" key="1">
    <citation type="journal article" date="2021" name="bioRxiv">
        <title>Chromosome-scale and haplotype-resolved genome assembly of a tetraploid potato cultivar.</title>
        <authorList>
            <person name="Sun H."/>
            <person name="Jiao W.-B."/>
            <person name="Krause K."/>
            <person name="Campoy J.A."/>
            <person name="Goel M."/>
            <person name="Folz-Donahue K."/>
            <person name="Kukat C."/>
            <person name="Huettel B."/>
            <person name="Schneeberger K."/>
        </authorList>
    </citation>
    <scope>NUCLEOTIDE SEQUENCE [LARGE SCALE GENOMIC DNA]</scope>
    <source>
        <strain evidence="2">SolTubOtavaFocal</strain>
        <tissue evidence="2">Leaves</tissue>
    </source>
</reference>
<feature type="coiled-coil region" evidence="1">
    <location>
        <begin position="46"/>
        <end position="73"/>
    </location>
</feature>
<dbReference type="Proteomes" id="UP000826656">
    <property type="component" value="Unassembled WGS sequence"/>
</dbReference>
<organism evidence="2 3">
    <name type="scientific">Solanum tuberosum</name>
    <name type="common">Potato</name>
    <dbReference type="NCBI Taxonomy" id="4113"/>
    <lineage>
        <taxon>Eukaryota</taxon>
        <taxon>Viridiplantae</taxon>
        <taxon>Streptophyta</taxon>
        <taxon>Embryophyta</taxon>
        <taxon>Tracheophyta</taxon>
        <taxon>Spermatophyta</taxon>
        <taxon>Magnoliopsida</taxon>
        <taxon>eudicotyledons</taxon>
        <taxon>Gunneridae</taxon>
        <taxon>Pentapetalae</taxon>
        <taxon>asterids</taxon>
        <taxon>lamiids</taxon>
        <taxon>Solanales</taxon>
        <taxon>Solanaceae</taxon>
        <taxon>Solanoideae</taxon>
        <taxon>Solaneae</taxon>
        <taxon>Solanum</taxon>
    </lineage>
</organism>
<evidence type="ECO:0000313" key="3">
    <source>
        <dbReference type="Proteomes" id="UP000826656"/>
    </source>
</evidence>
<comment type="caution">
    <text evidence="2">The sequence shown here is derived from an EMBL/GenBank/DDBJ whole genome shotgun (WGS) entry which is preliminary data.</text>
</comment>
<evidence type="ECO:0008006" key="4">
    <source>
        <dbReference type="Google" id="ProtNLM"/>
    </source>
</evidence>
<proteinExistence type="predicted"/>
<sequence>MSQDSSVSSLSTVKCQCGIATRIFMAFTPTNAGRRFYRCSKPNKENDNLHCEKKGLETRIADLEKYLASEIEENCECLDEIIILKSEEVVVDNEDVVVDKSKKKKTLNMCDAVDDF</sequence>
<dbReference type="EMBL" id="JAIVGD010000015">
    <property type="protein sequence ID" value="KAH0758372.1"/>
    <property type="molecule type" value="Genomic_DNA"/>
</dbReference>